<name>A0ABP1RWJ0_9HEXA</name>
<feature type="transmembrane region" description="Helical" evidence="1">
    <location>
        <begin position="85"/>
        <end position="106"/>
    </location>
</feature>
<evidence type="ECO:0000313" key="3">
    <source>
        <dbReference type="Proteomes" id="UP001642540"/>
    </source>
</evidence>
<accession>A0ABP1RWJ0</accession>
<sequence>MLKTDFEKFASTSKGSNTALKQTIFKTSIYPKNVQCPVKKITSSTTSKYDIYESIKPLIGFGRVASIIPCGESNFRSYKKPKFHINILPVLISIFFVCWTITEMIVGFDVMLKSVEFTGQKQGSSIMTYAMYSYAPMEAMIKAYLYV</sequence>
<dbReference type="EMBL" id="CAXLJM020000118">
    <property type="protein sequence ID" value="CAL8137654.1"/>
    <property type="molecule type" value="Genomic_DNA"/>
</dbReference>
<evidence type="ECO:0000256" key="1">
    <source>
        <dbReference type="SAM" id="Phobius"/>
    </source>
</evidence>
<evidence type="ECO:0000313" key="2">
    <source>
        <dbReference type="EMBL" id="CAL8137654.1"/>
    </source>
</evidence>
<protein>
    <submittedName>
        <fullName evidence="2">Uncharacterized protein</fullName>
    </submittedName>
</protein>
<reference evidence="2 3" key="1">
    <citation type="submission" date="2024-08" db="EMBL/GenBank/DDBJ databases">
        <authorList>
            <person name="Cucini C."/>
            <person name="Frati F."/>
        </authorList>
    </citation>
    <scope>NUCLEOTIDE SEQUENCE [LARGE SCALE GENOMIC DNA]</scope>
</reference>
<organism evidence="2 3">
    <name type="scientific">Orchesella dallaii</name>
    <dbReference type="NCBI Taxonomy" id="48710"/>
    <lineage>
        <taxon>Eukaryota</taxon>
        <taxon>Metazoa</taxon>
        <taxon>Ecdysozoa</taxon>
        <taxon>Arthropoda</taxon>
        <taxon>Hexapoda</taxon>
        <taxon>Collembola</taxon>
        <taxon>Entomobryomorpha</taxon>
        <taxon>Entomobryoidea</taxon>
        <taxon>Orchesellidae</taxon>
        <taxon>Orchesellinae</taxon>
        <taxon>Orchesella</taxon>
    </lineage>
</organism>
<keyword evidence="1" id="KW-0472">Membrane</keyword>
<keyword evidence="3" id="KW-1185">Reference proteome</keyword>
<comment type="caution">
    <text evidence="2">The sequence shown here is derived from an EMBL/GenBank/DDBJ whole genome shotgun (WGS) entry which is preliminary data.</text>
</comment>
<proteinExistence type="predicted"/>
<keyword evidence="1" id="KW-1133">Transmembrane helix</keyword>
<gene>
    <name evidence="2" type="ORF">ODALV1_LOCUS27019</name>
</gene>
<dbReference type="Proteomes" id="UP001642540">
    <property type="component" value="Unassembled WGS sequence"/>
</dbReference>
<keyword evidence="1" id="KW-0812">Transmembrane</keyword>